<sequence>MTVANKASQDFRDKLAGNNIAEALQMALSEAIELKIVTWVSDSDVPNSQSTIEDAAPSSIMRTRINIVDGDIETEIGSKFLSDGPYAELKDFHMQQVGEGRTIIRQNLESLKDLFGILINVARASQQQKLQGSNQPHSLPPSS</sequence>
<dbReference type="Proteomes" id="UP000034681">
    <property type="component" value="Unassembled WGS sequence"/>
</dbReference>
<reference evidence="1" key="1">
    <citation type="submission" date="2012-04" db="EMBL/GenBank/DDBJ databases">
        <authorList>
            <person name="Borisov I.G."/>
            <person name="Ivanikova N.V."/>
            <person name="Pinevich A.V."/>
        </authorList>
    </citation>
    <scope>NUCLEOTIDE SEQUENCE</scope>
    <source>
        <strain evidence="1">CALU 1027</strain>
    </source>
</reference>
<proteinExistence type="predicted"/>
<dbReference type="eggNOG" id="ENOG5032WJ3">
    <property type="taxonomic scope" value="Bacteria"/>
</dbReference>
<evidence type="ECO:0000313" key="2">
    <source>
        <dbReference type="Proteomes" id="UP000034681"/>
    </source>
</evidence>
<organism evidence="1 2">
    <name type="scientific">Prochlorothrix hollandica PCC 9006 = CALU 1027</name>
    <dbReference type="NCBI Taxonomy" id="317619"/>
    <lineage>
        <taxon>Bacteria</taxon>
        <taxon>Bacillati</taxon>
        <taxon>Cyanobacteriota</taxon>
        <taxon>Cyanophyceae</taxon>
        <taxon>Prochlorotrichales</taxon>
        <taxon>Prochlorotrichaceae</taxon>
        <taxon>Prochlorothrix</taxon>
    </lineage>
</organism>
<accession>A0A0M2Q3K8</accession>
<protein>
    <submittedName>
        <fullName evidence="1">Uncharacterized protein</fullName>
    </submittedName>
</protein>
<keyword evidence="2" id="KW-1185">Reference proteome</keyword>
<dbReference type="EMBL" id="AJTX02000002">
    <property type="protein sequence ID" value="KKJ01182.1"/>
    <property type="molecule type" value="Genomic_DNA"/>
</dbReference>
<name>A0A0M2Q3K8_PROHO</name>
<comment type="caution">
    <text evidence="1">The sequence shown here is derived from an EMBL/GenBank/DDBJ whole genome shotgun (WGS) entry which is preliminary data.</text>
</comment>
<evidence type="ECO:0000313" key="1">
    <source>
        <dbReference type="EMBL" id="KKJ01182.1"/>
    </source>
</evidence>
<dbReference type="AlphaFoldDB" id="A0A0M2Q3K8"/>
<gene>
    <name evidence="1" type="ORF">PROH_01985</name>
</gene>